<proteinExistence type="predicted"/>
<dbReference type="AlphaFoldDB" id="A0A0A9BV28"/>
<name>A0A0A9BV28_ARUDO</name>
<protein>
    <submittedName>
        <fullName evidence="1">Uncharacterized protein</fullName>
    </submittedName>
</protein>
<reference evidence="1" key="1">
    <citation type="submission" date="2014-09" db="EMBL/GenBank/DDBJ databases">
        <authorList>
            <person name="Magalhaes I.L.F."/>
            <person name="Oliveira U."/>
            <person name="Santos F.R."/>
            <person name="Vidigal T.H.D.A."/>
            <person name="Brescovit A.D."/>
            <person name="Santos A.J."/>
        </authorList>
    </citation>
    <scope>NUCLEOTIDE SEQUENCE</scope>
    <source>
        <tissue evidence="1">Shoot tissue taken approximately 20 cm above the soil surface</tissue>
    </source>
</reference>
<sequence>MRRVFPATRQVSERGRQRHGLVDGDVDLDSVRVLSDSGLCAVLFFLPFVLYRSSVQ</sequence>
<dbReference type="EMBL" id="GBRH01230754">
    <property type="protein sequence ID" value="JAD67141.1"/>
    <property type="molecule type" value="Transcribed_RNA"/>
</dbReference>
<evidence type="ECO:0000313" key="1">
    <source>
        <dbReference type="EMBL" id="JAD67141.1"/>
    </source>
</evidence>
<reference evidence="1" key="2">
    <citation type="journal article" date="2015" name="Data Brief">
        <title>Shoot transcriptome of the giant reed, Arundo donax.</title>
        <authorList>
            <person name="Barrero R.A."/>
            <person name="Guerrero F.D."/>
            <person name="Moolhuijzen P."/>
            <person name="Goolsby J.A."/>
            <person name="Tidwell J."/>
            <person name="Bellgard S.E."/>
            <person name="Bellgard M.I."/>
        </authorList>
    </citation>
    <scope>NUCLEOTIDE SEQUENCE</scope>
    <source>
        <tissue evidence="1">Shoot tissue taken approximately 20 cm above the soil surface</tissue>
    </source>
</reference>
<organism evidence="1">
    <name type="scientific">Arundo donax</name>
    <name type="common">Giant reed</name>
    <name type="synonym">Donax arundinaceus</name>
    <dbReference type="NCBI Taxonomy" id="35708"/>
    <lineage>
        <taxon>Eukaryota</taxon>
        <taxon>Viridiplantae</taxon>
        <taxon>Streptophyta</taxon>
        <taxon>Embryophyta</taxon>
        <taxon>Tracheophyta</taxon>
        <taxon>Spermatophyta</taxon>
        <taxon>Magnoliopsida</taxon>
        <taxon>Liliopsida</taxon>
        <taxon>Poales</taxon>
        <taxon>Poaceae</taxon>
        <taxon>PACMAD clade</taxon>
        <taxon>Arundinoideae</taxon>
        <taxon>Arundineae</taxon>
        <taxon>Arundo</taxon>
    </lineage>
</organism>
<accession>A0A0A9BV28</accession>